<dbReference type="PANTHER" id="PTHR43280:SF28">
    <property type="entry name" value="HTH-TYPE TRANSCRIPTIONAL ACTIVATOR RHAS"/>
    <property type="match status" value="1"/>
</dbReference>
<dbReference type="InterPro" id="IPR018060">
    <property type="entry name" value="HTH_AraC"/>
</dbReference>
<protein>
    <submittedName>
        <fullName evidence="5">AraC family transcriptional regulator</fullName>
    </submittedName>
</protein>
<keyword evidence="3" id="KW-0804">Transcription</keyword>
<dbReference type="GO" id="GO:0043565">
    <property type="term" value="F:sequence-specific DNA binding"/>
    <property type="evidence" value="ECO:0007669"/>
    <property type="project" value="InterPro"/>
</dbReference>
<dbReference type="AlphaFoldDB" id="A0A5K7YQC4"/>
<keyword evidence="2" id="KW-0238">DNA-binding</keyword>
<dbReference type="Pfam" id="PF12833">
    <property type="entry name" value="HTH_18"/>
    <property type="match status" value="1"/>
</dbReference>
<dbReference type="KEGG" id="dalk:DSCA_40190"/>
<keyword evidence="1" id="KW-0805">Transcription regulation</keyword>
<evidence type="ECO:0000259" key="4">
    <source>
        <dbReference type="PROSITE" id="PS01124"/>
    </source>
</evidence>
<evidence type="ECO:0000313" key="6">
    <source>
        <dbReference type="Proteomes" id="UP000427906"/>
    </source>
</evidence>
<proteinExistence type="predicted"/>
<accession>A0A5K7YQC4</accession>
<reference evidence="5 6" key="1">
    <citation type="submission" date="2019-11" db="EMBL/GenBank/DDBJ databases">
        <title>Comparative genomics of hydrocarbon-degrading Desulfosarcina strains.</title>
        <authorList>
            <person name="Watanabe M."/>
            <person name="Kojima H."/>
            <person name="Fukui M."/>
        </authorList>
    </citation>
    <scope>NUCLEOTIDE SEQUENCE [LARGE SCALE GENOMIC DNA]</scope>
    <source>
        <strain evidence="5 6">PL12</strain>
    </source>
</reference>
<organism evidence="5 6">
    <name type="scientific">Desulfosarcina alkanivorans</name>
    <dbReference type="NCBI Taxonomy" id="571177"/>
    <lineage>
        <taxon>Bacteria</taxon>
        <taxon>Pseudomonadati</taxon>
        <taxon>Thermodesulfobacteriota</taxon>
        <taxon>Desulfobacteria</taxon>
        <taxon>Desulfobacterales</taxon>
        <taxon>Desulfosarcinaceae</taxon>
        <taxon>Desulfosarcina</taxon>
    </lineage>
</organism>
<dbReference type="Proteomes" id="UP000427906">
    <property type="component" value="Chromosome"/>
</dbReference>
<keyword evidence="6" id="KW-1185">Reference proteome</keyword>
<evidence type="ECO:0000313" key="5">
    <source>
        <dbReference type="EMBL" id="BBO70089.1"/>
    </source>
</evidence>
<dbReference type="SMART" id="SM00342">
    <property type="entry name" value="HTH_ARAC"/>
    <property type="match status" value="1"/>
</dbReference>
<dbReference type="SUPFAM" id="SSF46689">
    <property type="entry name" value="Homeodomain-like"/>
    <property type="match status" value="2"/>
</dbReference>
<dbReference type="Gene3D" id="1.10.10.60">
    <property type="entry name" value="Homeodomain-like"/>
    <property type="match status" value="2"/>
</dbReference>
<sequence length="273" mass="31033">MDITSQLTDIPLESNRPPAFVLEGTLRSHSTKNLAHHACHQIMKIRTGITLLVEKDRQQPLFSNMTAFIPAGLPHRSTPLGEAVYYKSIYLDEAMFRRNISDIVIFDMSDLGAALFDRISSLMAPQGADPEDLDGQCLKLLLKLMETEIHHRSHLARIPVPRNPANLRITAFIASRFQSKLTLSDFTNALHYSERHLSRVFKEDIGITIFEYLRLYRIFQASLKLLRKGASKTITEIALSCGYDSLSSFYKDFKEIFVMTPRAFSQKNGETHS</sequence>
<evidence type="ECO:0000256" key="1">
    <source>
        <dbReference type="ARBA" id="ARBA00023015"/>
    </source>
</evidence>
<evidence type="ECO:0000256" key="3">
    <source>
        <dbReference type="ARBA" id="ARBA00023163"/>
    </source>
</evidence>
<dbReference type="GO" id="GO:0003700">
    <property type="term" value="F:DNA-binding transcription factor activity"/>
    <property type="evidence" value="ECO:0007669"/>
    <property type="project" value="InterPro"/>
</dbReference>
<dbReference type="InterPro" id="IPR009057">
    <property type="entry name" value="Homeodomain-like_sf"/>
</dbReference>
<dbReference type="OrthoDB" id="5337216at2"/>
<evidence type="ECO:0000256" key="2">
    <source>
        <dbReference type="ARBA" id="ARBA00023125"/>
    </source>
</evidence>
<feature type="domain" description="HTH araC/xylS-type" evidence="4">
    <location>
        <begin position="167"/>
        <end position="267"/>
    </location>
</feature>
<gene>
    <name evidence="5" type="ORF">DSCA_40190</name>
</gene>
<dbReference type="EMBL" id="AP021874">
    <property type="protein sequence ID" value="BBO70089.1"/>
    <property type="molecule type" value="Genomic_DNA"/>
</dbReference>
<name>A0A5K7YQC4_9BACT</name>
<dbReference type="PANTHER" id="PTHR43280">
    <property type="entry name" value="ARAC-FAMILY TRANSCRIPTIONAL REGULATOR"/>
    <property type="match status" value="1"/>
</dbReference>
<dbReference type="PROSITE" id="PS01124">
    <property type="entry name" value="HTH_ARAC_FAMILY_2"/>
    <property type="match status" value="1"/>
</dbReference>